<accession>A0ABW4H9F4</accession>
<dbReference type="Proteomes" id="UP001597138">
    <property type="component" value="Unassembled WGS sequence"/>
</dbReference>
<gene>
    <name evidence="4" type="ORF">ACFSC2_04850</name>
</gene>
<dbReference type="InterPro" id="IPR050640">
    <property type="entry name" value="Bact_2-comp_sensor_kinase"/>
</dbReference>
<evidence type="ECO:0000313" key="5">
    <source>
        <dbReference type="Proteomes" id="UP001597138"/>
    </source>
</evidence>
<dbReference type="EMBL" id="JBHUDZ010000003">
    <property type="protein sequence ID" value="MFD1602064.1"/>
    <property type="molecule type" value="Genomic_DNA"/>
</dbReference>
<dbReference type="InterPro" id="IPR011990">
    <property type="entry name" value="TPR-like_helical_dom_sf"/>
</dbReference>
<dbReference type="SMART" id="SM00028">
    <property type="entry name" value="TPR"/>
    <property type="match status" value="5"/>
</dbReference>
<dbReference type="InterPro" id="IPR036890">
    <property type="entry name" value="HATPase_C_sf"/>
</dbReference>
<reference evidence="5" key="1">
    <citation type="journal article" date="2019" name="Int. J. Syst. Evol. Microbiol.">
        <title>The Global Catalogue of Microorganisms (GCM) 10K type strain sequencing project: providing services to taxonomists for standard genome sequencing and annotation.</title>
        <authorList>
            <consortium name="The Broad Institute Genomics Platform"/>
            <consortium name="The Broad Institute Genome Sequencing Center for Infectious Disease"/>
            <person name="Wu L."/>
            <person name="Ma J."/>
        </authorList>
    </citation>
    <scope>NUCLEOTIDE SEQUENCE [LARGE SCALE GENOMIC DNA]</scope>
    <source>
        <strain evidence="5">CCUG 70865</strain>
    </source>
</reference>
<evidence type="ECO:0000259" key="3">
    <source>
        <dbReference type="Pfam" id="PF06580"/>
    </source>
</evidence>
<feature type="domain" description="Signal transduction histidine kinase internal region" evidence="3">
    <location>
        <begin position="401"/>
        <end position="479"/>
    </location>
</feature>
<keyword evidence="4" id="KW-0808">Transferase</keyword>
<feature type="coiled-coil region" evidence="1">
    <location>
        <begin position="92"/>
        <end position="126"/>
    </location>
</feature>
<evidence type="ECO:0000256" key="1">
    <source>
        <dbReference type="SAM" id="Coils"/>
    </source>
</evidence>
<keyword evidence="2" id="KW-1133">Transmembrane helix</keyword>
<dbReference type="Gene3D" id="1.25.40.10">
    <property type="entry name" value="Tetratricopeptide repeat domain"/>
    <property type="match status" value="1"/>
</dbReference>
<keyword evidence="2" id="KW-0472">Membrane</keyword>
<evidence type="ECO:0000256" key="2">
    <source>
        <dbReference type="SAM" id="Phobius"/>
    </source>
</evidence>
<dbReference type="SUPFAM" id="SSF55874">
    <property type="entry name" value="ATPase domain of HSP90 chaperone/DNA topoisomerase II/histidine kinase"/>
    <property type="match status" value="1"/>
</dbReference>
<dbReference type="PANTHER" id="PTHR34220:SF7">
    <property type="entry name" value="SENSOR HISTIDINE KINASE YPDA"/>
    <property type="match status" value="1"/>
</dbReference>
<keyword evidence="4" id="KW-0418">Kinase</keyword>
<name>A0ABW4H9F4_9FLAO</name>
<dbReference type="InterPro" id="IPR019734">
    <property type="entry name" value="TPR_rpt"/>
</dbReference>
<dbReference type="Pfam" id="PF13181">
    <property type="entry name" value="TPR_8"/>
    <property type="match status" value="2"/>
</dbReference>
<dbReference type="RefSeq" id="WP_379817536.1">
    <property type="nucleotide sequence ID" value="NZ_JBHUDZ010000003.1"/>
</dbReference>
<sequence length="607" mass="70214">MKRHLLLGFSLFFLMLLFPQGIIAQAIPEKKMEKSSKAKISKTAVELSKSLDENDESKIAANYEKLANEFLEKGDNAKAEEYYKRALNTYTKLKLAEDKTRVTRNLAKAQENQKDFNAAIKNYEAAGSLSKSEAEEKINLNDASRLKNQADPASQTNYVDANIELLKREKKSQEVKEAYVQKAQNSLDLKDKKEAIESYKKALVYAKDKPEDVVKIKNEIAKVYVEDNQFDKALAINEKLLAEAKTNNDYTTEIKQLQSLATLYFEKKEPEKAISSLKNAYNLSFQKGNSAEAKKSLSSLIRYYKTKGEDKQSMALYEQFFDNFEKLIKSDTTLIDAKTFQITEDKIRQLEKEKDLKDELISKKNTFNYFLLASVGLLLLLFTFIAKALYSIKIKNKEIALQSLRREMNPHFIFNSLNSVNQFIAENKELEANKYLTSYSNLMRNMMENSNKDFISLDKEVEQLKKYLDLEHLRFQDKFDFEIVVDDSLDAERVFVPNMIIQPNLENAIWHGLRYLEQKGFLSLRFEYVNRKMNVFIEDNGIGLTKSRELKTTNQKIYESRGLNNTKERIDLLNELYKKDISFAISEKESPESGTIVQIVFPLIDKI</sequence>
<feature type="transmembrane region" description="Helical" evidence="2">
    <location>
        <begin position="369"/>
        <end position="390"/>
    </location>
</feature>
<dbReference type="Pfam" id="PF06580">
    <property type="entry name" value="His_kinase"/>
    <property type="match status" value="1"/>
</dbReference>
<keyword evidence="1" id="KW-0175">Coiled coil</keyword>
<dbReference type="SUPFAM" id="SSF48452">
    <property type="entry name" value="TPR-like"/>
    <property type="match status" value="2"/>
</dbReference>
<dbReference type="InterPro" id="IPR010559">
    <property type="entry name" value="Sig_transdc_His_kin_internal"/>
</dbReference>
<keyword evidence="5" id="KW-1185">Reference proteome</keyword>
<organism evidence="4 5">
    <name type="scientific">Flavobacterium artemisiae</name>
    <dbReference type="NCBI Taxonomy" id="2126556"/>
    <lineage>
        <taxon>Bacteria</taxon>
        <taxon>Pseudomonadati</taxon>
        <taxon>Bacteroidota</taxon>
        <taxon>Flavobacteriia</taxon>
        <taxon>Flavobacteriales</taxon>
        <taxon>Flavobacteriaceae</taxon>
        <taxon>Flavobacterium</taxon>
    </lineage>
</organism>
<keyword evidence="2" id="KW-0812">Transmembrane</keyword>
<dbReference type="GO" id="GO:0016301">
    <property type="term" value="F:kinase activity"/>
    <property type="evidence" value="ECO:0007669"/>
    <property type="project" value="UniProtKB-KW"/>
</dbReference>
<dbReference type="Gene3D" id="3.30.565.10">
    <property type="entry name" value="Histidine kinase-like ATPase, C-terminal domain"/>
    <property type="match status" value="1"/>
</dbReference>
<proteinExistence type="predicted"/>
<protein>
    <submittedName>
        <fullName evidence="4">Histidine kinase</fullName>
    </submittedName>
</protein>
<dbReference type="PANTHER" id="PTHR34220">
    <property type="entry name" value="SENSOR HISTIDINE KINASE YPDA"/>
    <property type="match status" value="1"/>
</dbReference>
<evidence type="ECO:0000313" key="4">
    <source>
        <dbReference type="EMBL" id="MFD1602064.1"/>
    </source>
</evidence>
<comment type="caution">
    <text evidence="4">The sequence shown here is derived from an EMBL/GenBank/DDBJ whole genome shotgun (WGS) entry which is preliminary data.</text>
</comment>